<evidence type="ECO:0000313" key="2">
    <source>
        <dbReference type="Proteomes" id="UP000501690"/>
    </source>
</evidence>
<name>A0A4D6MVQ9_VIGUN</name>
<dbReference type="EMBL" id="CP039352">
    <property type="protein sequence ID" value="QCE03985.1"/>
    <property type="molecule type" value="Genomic_DNA"/>
</dbReference>
<keyword evidence="2" id="KW-1185">Reference proteome</keyword>
<gene>
    <name evidence="1" type="ORF">DEO72_LG8g2017</name>
</gene>
<protein>
    <submittedName>
        <fullName evidence="1">Uncharacterized protein</fullName>
    </submittedName>
</protein>
<proteinExistence type="predicted"/>
<organism evidence="1 2">
    <name type="scientific">Vigna unguiculata</name>
    <name type="common">Cowpea</name>
    <dbReference type="NCBI Taxonomy" id="3917"/>
    <lineage>
        <taxon>Eukaryota</taxon>
        <taxon>Viridiplantae</taxon>
        <taxon>Streptophyta</taxon>
        <taxon>Embryophyta</taxon>
        <taxon>Tracheophyta</taxon>
        <taxon>Spermatophyta</taxon>
        <taxon>Magnoliopsida</taxon>
        <taxon>eudicotyledons</taxon>
        <taxon>Gunneridae</taxon>
        <taxon>Pentapetalae</taxon>
        <taxon>rosids</taxon>
        <taxon>fabids</taxon>
        <taxon>Fabales</taxon>
        <taxon>Fabaceae</taxon>
        <taxon>Papilionoideae</taxon>
        <taxon>50 kb inversion clade</taxon>
        <taxon>NPAAA clade</taxon>
        <taxon>indigoferoid/millettioid clade</taxon>
        <taxon>Phaseoleae</taxon>
        <taxon>Vigna</taxon>
    </lineage>
</organism>
<reference evidence="1 2" key="1">
    <citation type="submission" date="2019-04" db="EMBL/GenBank/DDBJ databases">
        <title>An improved genome assembly and genetic linkage map for asparagus bean, Vigna unguiculata ssp. sesquipedialis.</title>
        <authorList>
            <person name="Xia Q."/>
            <person name="Zhang R."/>
            <person name="Dong Y."/>
        </authorList>
    </citation>
    <scope>NUCLEOTIDE SEQUENCE [LARGE SCALE GENOMIC DNA]</scope>
    <source>
        <tissue evidence="1">Leaf</tissue>
    </source>
</reference>
<dbReference type="AlphaFoldDB" id="A0A4D6MVQ9"/>
<accession>A0A4D6MVQ9</accession>
<sequence>MMDNSNWGCRGWEVEHRYCDGAWRLEHVRQAIGLALEVPASRSAWRQGGLDRFRLAACRLRQTIMFLSMVHGWWITCDDMSGEVHIQLLSCGDTSEVRRAGLRAGRFVEQDYKQGDCEVFGLSPTSLFVYDDDRVIRYTGADVDTGDVEDAQVTE</sequence>
<dbReference type="Proteomes" id="UP000501690">
    <property type="component" value="Linkage Group LG8"/>
</dbReference>
<evidence type="ECO:0000313" key="1">
    <source>
        <dbReference type="EMBL" id="QCE03985.1"/>
    </source>
</evidence>